<evidence type="ECO:0000259" key="2">
    <source>
        <dbReference type="Pfam" id="PF07670"/>
    </source>
</evidence>
<feature type="transmembrane region" description="Helical" evidence="1">
    <location>
        <begin position="16"/>
        <end position="38"/>
    </location>
</feature>
<dbReference type="Proteomes" id="UP000190911">
    <property type="component" value="Chromosome I"/>
</dbReference>
<keyword evidence="1" id="KW-1133">Transmembrane helix</keyword>
<evidence type="ECO:0000256" key="1">
    <source>
        <dbReference type="SAM" id="Phobius"/>
    </source>
</evidence>
<organism evidence="3 4">
    <name type="scientific">Vreelandella subglaciescola</name>
    <dbReference type="NCBI Taxonomy" id="29571"/>
    <lineage>
        <taxon>Bacteria</taxon>
        <taxon>Pseudomonadati</taxon>
        <taxon>Pseudomonadota</taxon>
        <taxon>Gammaproteobacteria</taxon>
        <taxon>Oceanospirillales</taxon>
        <taxon>Halomonadaceae</taxon>
        <taxon>Vreelandella</taxon>
    </lineage>
</organism>
<name>A0A1M7FXW8_9GAMM</name>
<protein>
    <submittedName>
        <fullName evidence="3">Nucleoside recognition GATE domain-containing membrane protein YjiH</fullName>
    </submittedName>
</protein>
<evidence type="ECO:0000313" key="3">
    <source>
        <dbReference type="EMBL" id="SHM08901.1"/>
    </source>
</evidence>
<feature type="transmembrane region" description="Helical" evidence="1">
    <location>
        <begin position="58"/>
        <end position="80"/>
    </location>
</feature>
<proteinExistence type="predicted"/>
<dbReference type="EMBL" id="LT670847">
    <property type="protein sequence ID" value="SHM08901.1"/>
    <property type="molecule type" value="Genomic_DNA"/>
</dbReference>
<feature type="transmembrane region" description="Helical" evidence="1">
    <location>
        <begin position="400"/>
        <end position="421"/>
    </location>
</feature>
<feature type="domain" description="Nucleoside transporter/FeoB GTPase Gate" evidence="2">
    <location>
        <begin position="140"/>
        <end position="235"/>
    </location>
</feature>
<feature type="transmembrane region" description="Helical" evidence="1">
    <location>
        <begin position="139"/>
        <end position="168"/>
    </location>
</feature>
<dbReference type="AlphaFoldDB" id="A0A1M7FXW8"/>
<keyword evidence="4" id="KW-1185">Reference proteome</keyword>
<feature type="transmembrane region" description="Helical" evidence="1">
    <location>
        <begin position="433"/>
        <end position="454"/>
    </location>
</feature>
<feature type="transmembrane region" description="Helical" evidence="1">
    <location>
        <begin position="364"/>
        <end position="388"/>
    </location>
</feature>
<sequence>MKESPAKPPKPGARNVLMFVLPSLLGIFLFMTPVSYQGDLTIMIAVLAKSLQALLDGALPSIVTALIVVSAVFSLLVKLLRPTSVLEHPFLNTLFNISPVWLASRLVGAVFVVLVYAQVGPELLYGADTGGLVLHDLLPVLFAVFVFAGLLLPLLLDFGLLEFIGTLLTGIMRPVFRLPGRSAVDCMASWLGDGSVGILLTSKQYESHHYTQREAAVIGTTFSAVSITFSLVVLAQVRLEHLFLPFYFAVCLAGVVAAIVVPRLPPLRWKKDTFINGEPRPAGSEATPAGYSRLSHGYALALARASRIDSLGLVVRTGVHNALDMVLGVLPVVMAFGTTALIIAETTPLFGWLGLPFVPLLEWLGIPEAAAASQTMVVGFADMFIPAILASSIESEMTRFVIAALSVTQLIYMSEVGALLLGSKVPVNVVELFVIFLLRTLVTLPVIALVAHMVF</sequence>
<evidence type="ECO:0000313" key="4">
    <source>
        <dbReference type="Proteomes" id="UP000190911"/>
    </source>
</evidence>
<feature type="transmembrane region" description="Helical" evidence="1">
    <location>
        <begin position="242"/>
        <end position="261"/>
    </location>
</feature>
<dbReference type="Pfam" id="PF07670">
    <property type="entry name" value="Gate"/>
    <property type="match status" value="1"/>
</dbReference>
<dbReference type="STRING" id="29571.SAMN05878437_1159"/>
<feature type="transmembrane region" description="Helical" evidence="1">
    <location>
        <begin position="325"/>
        <end position="344"/>
    </location>
</feature>
<dbReference type="InterPro" id="IPR011642">
    <property type="entry name" value="Gate_dom"/>
</dbReference>
<gene>
    <name evidence="3" type="ORF">SAMN05878437_1159</name>
</gene>
<dbReference type="RefSeq" id="WP_079552024.1">
    <property type="nucleotide sequence ID" value="NZ_LT670847.1"/>
</dbReference>
<dbReference type="InParanoid" id="A0A1M7FXW8"/>
<reference evidence="3 4" key="1">
    <citation type="submission" date="2016-11" db="EMBL/GenBank/DDBJ databases">
        <authorList>
            <person name="Jaros S."/>
            <person name="Januszkiewicz K."/>
            <person name="Wedrychowicz H."/>
        </authorList>
    </citation>
    <scope>NUCLEOTIDE SEQUENCE [LARGE SCALE GENOMIC DNA]</scope>
    <source>
        <strain evidence="3 4">ACAM 12</strain>
    </source>
</reference>
<dbReference type="OrthoDB" id="1633380at2"/>
<keyword evidence="1" id="KW-0812">Transmembrane</keyword>
<accession>A0A1M7FXW8</accession>
<feature type="transmembrane region" description="Helical" evidence="1">
    <location>
        <begin position="215"/>
        <end position="236"/>
    </location>
</feature>
<keyword evidence="1" id="KW-0472">Membrane</keyword>
<feature type="transmembrane region" description="Helical" evidence="1">
    <location>
        <begin position="100"/>
        <end position="119"/>
    </location>
</feature>